<evidence type="ECO:0000256" key="8">
    <source>
        <dbReference type="ARBA" id="ARBA00022842"/>
    </source>
</evidence>
<dbReference type="SUPFAM" id="SSF81301">
    <property type="entry name" value="Nucleotidyltransferase"/>
    <property type="match status" value="1"/>
</dbReference>
<protein>
    <submittedName>
        <fullName evidence="11">Nucleotidyltransferase domain-containing protein</fullName>
    </submittedName>
</protein>
<keyword evidence="8" id="KW-0460">Magnesium</keyword>
<evidence type="ECO:0000259" key="10">
    <source>
        <dbReference type="Pfam" id="PF01909"/>
    </source>
</evidence>
<evidence type="ECO:0000256" key="4">
    <source>
        <dbReference type="ARBA" id="ARBA00022695"/>
    </source>
</evidence>
<evidence type="ECO:0000256" key="2">
    <source>
        <dbReference type="ARBA" id="ARBA00022649"/>
    </source>
</evidence>
<evidence type="ECO:0000313" key="11">
    <source>
        <dbReference type="EMBL" id="WQD39569.1"/>
    </source>
</evidence>
<keyword evidence="7" id="KW-0067">ATP-binding</keyword>
<dbReference type="Gene3D" id="3.30.460.10">
    <property type="entry name" value="Beta Polymerase, domain 2"/>
    <property type="match status" value="1"/>
</dbReference>
<dbReference type="Pfam" id="PF01909">
    <property type="entry name" value="NTP_transf_2"/>
    <property type="match status" value="1"/>
</dbReference>
<reference evidence="11 12" key="1">
    <citation type="submission" date="2023-12" db="EMBL/GenBank/DDBJ databases">
        <title>Genome sequencing and assembly of bacterial species from a model synthetic community.</title>
        <authorList>
            <person name="Hogle S.L."/>
        </authorList>
    </citation>
    <scope>NUCLEOTIDE SEQUENCE [LARGE SCALE GENOMIC DNA]</scope>
    <source>
        <strain evidence="11 12">HAMBI_3031</strain>
    </source>
</reference>
<dbReference type="PANTHER" id="PTHR33571">
    <property type="entry name" value="SSL8005 PROTEIN"/>
    <property type="match status" value="1"/>
</dbReference>
<comment type="similarity">
    <text evidence="9">Belongs to the MntA antitoxin family.</text>
</comment>
<evidence type="ECO:0000256" key="1">
    <source>
        <dbReference type="ARBA" id="ARBA00001946"/>
    </source>
</evidence>
<keyword evidence="12" id="KW-1185">Reference proteome</keyword>
<feature type="domain" description="Polymerase nucleotidyl transferase" evidence="10">
    <location>
        <begin position="12"/>
        <end position="98"/>
    </location>
</feature>
<keyword evidence="5" id="KW-0479">Metal-binding</keyword>
<evidence type="ECO:0000256" key="3">
    <source>
        <dbReference type="ARBA" id="ARBA00022679"/>
    </source>
</evidence>
<keyword evidence="6" id="KW-0547">Nucleotide-binding</keyword>
<dbReference type="Proteomes" id="UP001325680">
    <property type="component" value="Chromosome"/>
</dbReference>
<dbReference type="RefSeq" id="WP_114789001.1">
    <property type="nucleotide sequence ID" value="NZ_CP139960.1"/>
</dbReference>
<dbReference type="InterPro" id="IPR002934">
    <property type="entry name" value="Polymerase_NTP_transf_dom"/>
</dbReference>
<comment type="cofactor">
    <cofactor evidence="1">
        <name>Mg(2+)</name>
        <dbReference type="ChEBI" id="CHEBI:18420"/>
    </cofactor>
</comment>
<organism evidence="11 12">
    <name type="scientific">Niabella yanshanensis</name>
    <dbReference type="NCBI Taxonomy" id="577386"/>
    <lineage>
        <taxon>Bacteria</taxon>
        <taxon>Pseudomonadati</taxon>
        <taxon>Bacteroidota</taxon>
        <taxon>Chitinophagia</taxon>
        <taxon>Chitinophagales</taxon>
        <taxon>Chitinophagaceae</taxon>
        <taxon>Niabella</taxon>
    </lineage>
</organism>
<dbReference type="PANTHER" id="PTHR33571:SF12">
    <property type="entry name" value="BSL3053 PROTEIN"/>
    <property type="match status" value="1"/>
</dbReference>
<evidence type="ECO:0000256" key="5">
    <source>
        <dbReference type="ARBA" id="ARBA00022723"/>
    </source>
</evidence>
<evidence type="ECO:0000313" key="12">
    <source>
        <dbReference type="Proteomes" id="UP001325680"/>
    </source>
</evidence>
<evidence type="ECO:0000256" key="6">
    <source>
        <dbReference type="ARBA" id="ARBA00022741"/>
    </source>
</evidence>
<dbReference type="EMBL" id="CP139960">
    <property type="protein sequence ID" value="WQD39569.1"/>
    <property type="molecule type" value="Genomic_DNA"/>
</dbReference>
<sequence length="105" mass="12161">MIPVVKENINALREVCRNLSVSKLYLFGSAARESDFNELSDIDFLFRFESDAEHMKSEIKPDYLNLLFQLESVLKRKVDLVWIDGITNPYFIQSVKKDLTPIYGA</sequence>
<dbReference type="CDD" id="cd05403">
    <property type="entry name" value="NT_KNTase_like"/>
    <property type="match status" value="1"/>
</dbReference>
<evidence type="ECO:0000256" key="7">
    <source>
        <dbReference type="ARBA" id="ARBA00022840"/>
    </source>
</evidence>
<name>A0ABZ0WAP5_9BACT</name>
<dbReference type="InterPro" id="IPR052038">
    <property type="entry name" value="Type-VII_TA_antitoxin"/>
</dbReference>
<evidence type="ECO:0000256" key="9">
    <source>
        <dbReference type="ARBA" id="ARBA00038276"/>
    </source>
</evidence>
<keyword evidence="4" id="KW-0548">Nucleotidyltransferase</keyword>
<proteinExistence type="inferred from homology"/>
<dbReference type="InterPro" id="IPR043519">
    <property type="entry name" value="NT_sf"/>
</dbReference>
<gene>
    <name evidence="11" type="ORF">U0035_05340</name>
</gene>
<keyword evidence="2" id="KW-1277">Toxin-antitoxin system</keyword>
<accession>A0ABZ0WAP5</accession>
<keyword evidence="3" id="KW-0808">Transferase</keyword>